<dbReference type="InterPro" id="IPR004529">
    <property type="entry name" value="Phe-tRNA-synth_IIc_asu"/>
</dbReference>
<evidence type="ECO:0000256" key="13">
    <source>
        <dbReference type="ARBA" id="ARBA00023146"/>
    </source>
</evidence>
<dbReference type="GO" id="GO:0046872">
    <property type="term" value="F:metal ion binding"/>
    <property type="evidence" value="ECO:0007669"/>
    <property type="project" value="UniProtKB-KW"/>
</dbReference>
<dbReference type="EMBL" id="AK417749">
    <property type="protein sequence ID" value="BAN20964.1"/>
    <property type="molecule type" value="mRNA"/>
</dbReference>
<dbReference type="InterPro" id="IPR006195">
    <property type="entry name" value="aa-tRNA-synth_II"/>
</dbReference>
<dbReference type="Pfam" id="PF18554">
    <property type="entry name" value="PheRS_DBD2"/>
    <property type="match status" value="1"/>
</dbReference>
<evidence type="ECO:0000313" key="16">
    <source>
        <dbReference type="EMBL" id="BAN20964.1"/>
    </source>
</evidence>
<protein>
    <recommendedName>
        <fullName evidence="5">Phenylalanine--tRNA ligase alpha subunit</fullName>
        <ecNumber evidence="4">6.1.1.20</ecNumber>
    </recommendedName>
    <alternativeName>
        <fullName evidence="14">Phenylalanyl-tRNA synthetase alpha subunit</fullName>
    </alternativeName>
</protein>
<keyword evidence="6" id="KW-0963">Cytoplasm</keyword>
<evidence type="ECO:0000259" key="15">
    <source>
        <dbReference type="PROSITE" id="PS50862"/>
    </source>
</evidence>
<dbReference type="EC" id="6.1.1.20" evidence="4"/>
<comment type="subcellular location">
    <subcellularLocation>
        <location evidence="2">Cytoplasm</location>
    </subcellularLocation>
</comment>
<dbReference type="NCBIfam" id="NF003210">
    <property type="entry name" value="PRK04172.1"/>
    <property type="match status" value="1"/>
</dbReference>
<evidence type="ECO:0000256" key="6">
    <source>
        <dbReference type="ARBA" id="ARBA00022490"/>
    </source>
</evidence>
<keyword evidence="12" id="KW-0648">Protein biosynthesis</keyword>
<dbReference type="Gene3D" id="3.30.930.10">
    <property type="entry name" value="Bira Bifunctional Protein, Domain 2"/>
    <property type="match status" value="1"/>
</dbReference>
<keyword evidence="10" id="KW-0067">ATP-binding</keyword>
<evidence type="ECO:0000256" key="9">
    <source>
        <dbReference type="ARBA" id="ARBA00022741"/>
    </source>
</evidence>
<dbReference type="InterPro" id="IPR040725">
    <property type="entry name" value="PheRS_DBD3"/>
</dbReference>
<dbReference type="GO" id="GO:0000049">
    <property type="term" value="F:tRNA binding"/>
    <property type="evidence" value="ECO:0007669"/>
    <property type="project" value="InterPro"/>
</dbReference>
<dbReference type="Pfam" id="PF18552">
    <property type="entry name" value="PheRS_DBD1"/>
    <property type="match status" value="1"/>
</dbReference>
<dbReference type="FunFam" id="3.30.930.10:FF:000178">
    <property type="entry name" value="Phenylalanyl-tRNA synthetase subunit alpha"/>
    <property type="match status" value="1"/>
</dbReference>
<keyword evidence="7" id="KW-0436">Ligase</keyword>
<dbReference type="SUPFAM" id="SSF46785">
    <property type="entry name" value="Winged helix' DNA-binding domain"/>
    <property type="match status" value="1"/>
</dbReference>
<dbReference type="InterPro" id="IPR036390">
    <property type="entry name" value="WH_DNA-bd_sf"/>
</dbReference>
<evidence type="ECO:0000256" key="2">
    <source>
        <dbReference type="ARBA" id="ARBA00004496"/>
    </source>
</evidence>
<proteinExistence type="evidence at transcript level"/>
<comment type="similarity">
    <text evidence="3">Belongs to the class-II aminoacyl-tRNA synthetase family. Phe-tRNA synthetase alpha subunit type 2 subfamily.</text>
</comment>
<comment type="cofactor">
    <cofactor evidence="1">
        <name>Mg(2+)</name>
        <dbReference type="ChEBI" id="CHEBI:18420"/>
    </cofactor>
</comment>
<evidence type="ECO:0000256" key="12">
    <source>
        <dbReference type="ARBA" id="ARBA00022917"/>
    </source>
</evidence>
<dbReference type="InterPro" id="IPR040724">
    <property type="entry name" value="PheRS_DBD1"/>
</dbReference>
<dbReference type="InterPro" id="IPR002319">
    <property type="entry name" value="Phenylalanyl-tRNA_Synthase"/>
</dbReference>
<dbReference type="GO" id="GO:0005524">
    <property type="term" value="F:ATP binding"/>
    <property type="evidence" value="ECO:0007669"/>
    <property type="project" value="UniProtKB-KW"/>
</dbReference>
<dbReference type="SUPFAM" id="SSF55681">
    <property type="entry name" value="Class II aaRS and biotin synthetases"/>
    <property type="match status" value="1"/>
</dbReference>
<dbReference type="GO" id="GO:0004826">
    <property type="term" value="F:phenylalanine-tRNA ligase activity"/>
    <property type="evidence" value="ECO:0007669"/>
    <property type="project" value="UniProtKB-EC"/>
</dbReference>
<dbReference type="InterPro" id="IPR040586">
    <property type="entry name" value="PheRS_DBD2"/>
</dbReference>
<dbReference type="Gene3D" id="1.10.10.2330">
    <property type="match status" value="1"/>
</dbReference>
<dbReference type="GO" id="GO:0009328">
    <property type="term" value="C:phenylalanine-tRNA ligase complex"/>
    <property type="evidence" value="ECO:0007669"/>
    <property type="project" value="TreeGrafter"/>
</dbReference>
<organism evidence="16">
    <name type="scientific">Riptortus pedestris</name>
    <name type="common">Bean bug</name>
    <dbReference type="NCBI Taxonomy" id="329032"/>
    <lineage>
        <taxon>Eukaryota</taxon>
        <taxon>Metazoa</taxon>
        <taxon>Ecdysozoa</taxon>
        <taxon>Arthropoda</taxon>
        <taxon>Hexapoda</taxon>
        <taxon>Insecta</taxon>
        <taxon>Pterygota</taxon>
        <taxon>Neoptera</taxon>
        <taxon>Paraneoptera</taxon>
        <taxon>Hemiptera</taxon>
        <taxon>Heteroptera</taxon>
        <taxon>Panheteroptera</taxon>
        <taxon>Pentatomomorpha</taxon>
        <taxon>Coreoidea</taxon>
        <taxon>Alydidae</taxon>
        <taxon>Riptortus</taxon>
    </lineage>
</organism>
<reference evidence="16" key="1">
    <citation type="journal article" date="2013" name="PLoS ONE">
        <title>Gene expression in gut symbiotic organ of stinkbug affected by extracellular bacterial symbiont.</title>
        <authorList>
            <person name="Futahashi R."/>
            <person name="Tanaka K."/>
            <person name="Tanahashi M."/>
            <person name="Nikoh N."/>
            <person name="Kikuchi Y."/>
            <person name="Lee B.L."/>
            <person name="Fukatsu T."/>
        </authorList>
    </citation>
    <scope>NUCLEOTIDE SEQUENCE</scope>
    <source>
        <tissue evidence="16">Midgut</tissue>
    </source>
</reference>
<evidence type="ECO:0000256" key="7">
    <source>
        <dbReference type="ARBA" id="ARBA00022598"/>
    </source>
</evidence>
<feature type="domain" description="Aminoacyl-transfer RNA synthetases class-II family profile" evidence="15">
    <location>
        <begin position="227"/>
        <end position="478"/>
    </location>
</feature>
<dbReference type="AlphaFoldDB" id="R4WDQ6"/>
<evidence type="ECO:0000256" key="11">
    <source>
        <dbReference type="ARBA" id="ARBA00022842"/>
    </source>
</evidence>
<accession>R4WDQ6</accession>
<keyword evidence="13 16" id="KW-0030">Aminoacyl-tRNA synthetase</keyword>
<evidence type="ECO:0000256" key="3">
    <source>
        <dbReference type="ARBA" id="ARBA00006703"/>
    </source>
</evidence>
<sequence length="494" mass="56346">MADDKEKYLLQILNILVDKNNVSSTELSSLLDVSHNSVIGFIKSLSAREGLIEVESKNVVSWELTDEGKFIVKNGSYEALVFDYVKKNGSLPLADVMKAVTNAKIGFSKAMAKGWIKNEKGTVTPAADSIVDEVKQDLELIEKNESSQVPDSRRADYKKRKLMKEVSTTVLIITKGKEFTLTLEKPETELTPEMIANGTWKTKSFKSYNFEAQGVPPPRGHLHPLFKLRDEFRRIFLELGYTEMNTKNYVVSSFWNFDALFQPQQHPARDAHDTFFLQKPKESKEFPPDYCEKVKKVHSVGNYGSIGYRYDWDIKEAKKNILRTHTTVNSVRHLYALGQSKHFQPVKMFSIDRVFRNETLDATHLAEFNQIEGLVADYDLSLGDLIGVINQFFNKIGFDKVKFKPAYNPYTEPSMEIFCYHDGLQKWIEVGNSGMFRPEMLLPLGLPPNVNVIAWGLSLERPAMIKYGFNNIRDLVGPKVQLSTIFDDPICQIK</sequence>
<evidence type="ECO:0000256" key="4">
    <source>
        <dbReference type="ARBA" id="ARBA00012814"/>
    </source>
</evidence>
<dbReference type="Pfam" id="PF01409">
    <property type="entry name" value="tRNA-synt_2d"/>
    <property type="match status" value="1"/>
</dbReference>
<dbReference type="Gene3D" id="3.30.1370.240">
    <property type="match status" value="1"/>
</dbReference>
<keyword evidence="9" id="KW-0547">Nucleotide-binding</keyword>
<dbReference type="InterPro" id="IPR045864">
    <property type="entry name" value="aa-tRNA-synth_II/BPL/LPL"/>
</dbReference>
<dbReference type="CDD" id="cd00496">
    <property type="entry name" value="PheRS_alpha_core"/>
    <property type="match status" value="1"/>
</dbReference>
<dbReference type="PROSITE" id="PS50862">
    <property type="entry name" value="AA_TRNA_LIGASE_II"/>
    <property type="match status" value="1"/>
</dbReference>
<dbReference type="Gene3D" id="1.10.10.2320">
    <property type="match status" value="1"/>
</dbReference>
<keyword evidence="8" id="KW-0479">Metal-binding</keyword>
<dbReference type="NCBIfam" id="TIGR00468">
    <property type="entry name" value="pheS"/>
    <property type="match status" value="1"/>
</dbReference>
<evidence type="ECO:0000256" key="14">
    <source>
        <dbReference type="ARBA" id="ARBA00030612"/>
    </source>
</evidence>
<keyword evidence="11" id="KW-0460">Magnesium</keyword>
<dbReference type="PANTHER" id="PTHR11538:SF40">
    <property type="entry name" value="PHENYLALANINE--TRNA LIGASE ALPHA SUBUNIT"/>
    <property type="match status" value="1"/>
</dbReference>
<name>R4WDQ6_RIPPE</name>
<dbReference type="Pfam" id="PF18553">
    <property type="entry name" value="PheRS_DBD3"/>
    <property type="match status" value="1"/>
</dbReference>
<evidence type="ECO:0000256" key="5">
    <source>
        <dbReference type="ARBA" id="ARBA00015409"/>
    </source>
</evidence>
<dbReference type="PANTHER" id="PTHR11538">
    <property type="entry name" value="PHENYLALANYL-TRNA SYNTHETASE"/>
    <property type="match status" value="1"/>
</dbReference>
<dbReference type="GO" id="GO:0005829">
    <property type="term" value="C:cytosol"/>
    <property type="evidence" value="ECO:0007669"/>
    <property type="project" value="TreeGrafter"/>
</dbReference>
<evidence type="ECO:0000256" key="8">
    <source>
        <dbReference type="ARBA" id="ARBA00022723"/>
    </source>
</evidence>
<evidence type="ECO:0000256" key="10">
    <source>
        <dbReference type="ARBA" id="ARBA00022840"/>
    </source>
</evidence>
<dbReference type="GO" id="GO:0006432">
    <property type="term" value="P:phenylalanyl-tRNA aminoacylation"/>
    <property type="evidence" value="ECO:0007669"/>
    <property type="project" value="InterPro"/>
</dbReference>
<evidence type="ECO:0000256" key="1">
    <source>
        <dbReference type="ARBA" id="ARBA00001946"/>
    </source>
</evidence>